<name>A0A9N9DI96_9GLOM</name>
<keyword evidence="3" id="KW-1185">Reference proteome</keyword>
<evidence type="ECO:0000313" key="2">
    <source>
        <dbReference type="EMBL" id="CAG8636693.1"/>
    </source>
</evidence>
<protein>
    <submittedName>
        <fullName evidence="2">949_t:CDS:1</fullName>
    </submittedName>
</protein>
<accession>A0A9N9DI96</accession>
<feature type="region of interest" description="Disordered" evidence="1">
    <location>
        <begin position="56"/>
        <end position="91"/>
    </location>
</feature>
<reference evidence="2" key="1">
    <citation type="submission" date="2021-06" db="EMBL/GenBank/DDBJ databases">
        <authorList>
            <person name="Kallberg Y."/>
            <person name="Tangrot J."/>
            <person name="Rosling A."/>
        </authorList>
    </citation>
    <scope>NUCLEOTIDE SEQUENCE</scope>
    <source>
        <strain evidence="2">IN212</strain>
    </source>
</reference>
<proteinExistence type="predicted"/>
<evidence type="ECO:0000313" key="3">
    <source>
        <dbReference type="Proteomes" id="UP000789396"/>
    </source>
</evidence>
<dbReference type="AlphaFoldDB" id="A0A9N9DI96"/>
<gene>
    <name evidence="2" type="ORF">RFULGI_LOCUS7929</name>
</gene>
<evidence type="ECO:0000256" key="1">
    <source>
        <dbReference type="SAM" id="MobiDB-lite"/>
    </source>
</evidence>
<dbReference type="Proteomes" id="UP000789396">
    <property type="component" value="Unassembled WGS sequence"/>
</dbReference>
<sequence>MEMVESYEAGNKETVDKNIEIGSLGLGGEECNGLNSRNDDQFGYNSFGNNYMQGTEIDHNQVHNKKATNTQSGNKLKKENRYLSHSQIVNL</sequence>
<organism evidence="2 3">
    <name type="scientific">Racocetra fulgida</name>
    <dbReference type="NCBI Taxonomy" id="60492"/>
    <lineage>
        <taxon>Eukaryota</taxon>
        <taxon>Fungi</taxon>
        <taxon>Fungi incertae sedis</taxon>
        <taxon>Mucoromycota</taxon>
        <taxon>Glomeromycotina</taxon>
        <taxon>Glomeromycetes</taxon>
        <taxon>Diversisporales</taxon>
        <taxon>Gigasporaceae</taxon>
        <taxon>Racocetra</taxon>
    </lineage>
</organism>
<dbReference type="EMBL" id="CAJVPZ010012111">
    <property type="protein sequence ID" value="CAG8636693.1"/>
    <property type="molecule type" value="Genomic_DNA"/>
</dbReference>
<comment type="caution">
    <text evidence="2">The sequence shown here is derived from an EMBL/GenBank/DDBJ whole genome shotgun (WGS) entry which is preliminary data.</text>
</comment>